<dbReference type="OrthoDB" id="2004788at2"/>
<evidence type="ECO:0000313" key="4">
    <source>
        <dbReference type="Proteomes" id="UP000199501"/>
    </source>
</evidence>
<dbReference type="Pfam" id="PF08044">
    <property type="entry name" value="DUF1707"/>
    <property type="match status" value="1"/>
</dbReference>
<dbReference type="EMBL" id="FMZZ01000008">
    <property type="protein sequence ID" value="SDD20277.1"/>
    <property type="molecule type" value="Genomic_DNA"/>
</dbReference>
<keyword evidence="4" id="KW-1185">Reference proteome</keyword>
<dbReference type="RefSeq" id="WP_091452083.1">
    <property type="nucleotide sequence ID" value="NZ_FMZZ01000008.1"/>
</dbReference>
<organism evidence="3 4">
    <name type="scientific">Actinokineospora iranica</name>
    <dbReference type="NCBI Taxonomy" id="1271860"/>
    <lineage>
        <taxon>Bacteria</taxon>
        <taxon>Bacillati</taxon>
        <taxon>Actinomycetota</taxon>
        <taxon>Actinomycetes</taxon>
        <taxon>Pseudonocardiales</taxon>
        <taxon>Pseudonocardiaceae</taxon>
        <taxon>Actinokineospora</taxon>
    </lineage>
</organism>
<gene>
    <name evidence="3" type="ORF">SAMN05216174_108172</name>
</gene>
<evidence type="ECO:0000256" key="1">
    <source>
        <dbReference type="SAM" id="Phobius"/>
    </source>
</evidence>
<evidence type="ECO:0000259" key="2">
    <source>
        <dbReference type="Pfam" id="PF08044"/>
    </source>
</evidence>
<sequence>MAQGRDAGIRISGAERDEAVALLGTHLSTGRLELAEYEFRCVRAVAARTRGDIEALFTDLPCPHPDLSAAVSPKQRLKQAVGRPADDGLVPTPASEAVGMLGGMTMLLGVPGTILLTVFKGLWWTIVVAVGVTILAAAVEEALKKRG</sequence>
<accession>A0A1G6SVM9</accession>
<reference evidence="4" key="1">
    <citation type="submission" date="2016-10" db="EMBL/GenBank/DDBJ databases">
        <authorList>
            <person name="Varghese N."/>
            <person name="Submissions S."/>
        </authorList>
    </citation>
    <scope>NUCLEOTIDE SEQUENCE [LARGE SCALE GENOMIC DNA]</scope>
    <source>
        <strain evidence="4">IBRC-M 10403</strain>
    </source>
</reference>
<evidence type="ECO:0000313" key="3">
    <source>
        <dbReference type="EMBL" id="SDD20277.1"/>
    </source>
</evidence>
<keyword evidence="1" id="KW-0472">Membrane</keyword>
<keyword evidence="1" id="KW-1133">Transmembrane helix</keyword>
<dbReference type="InterPro" id="IPR012551">
    <property type="entry name" value="DUF1707_SHOCT-like"/>
</dbReference>
<feature type="domain" description="DUF1707" evidence="2">
    <location>
        <begin position="9"/>
        <end position="61"/>
    </location>
</feature>
<proteinExistence type="predicted"/>
<feature type="transmembrane region" description="Helical" evidence="1">
    <location>
        <begin position="97"/>
        <end position="116"/>
    </location>
</feature>
<dbReference type="AlphaFoldDB" id="A0A1G6SVM9"/>
<dbReference type="Proteomes" id="UP000199501">
    <property type="component" value="Unassembled WGS sequence"/>
</dbReference>
<keyword evidence="1" id="KW-0812">Transmembrane</keyword>
<name>A0A1G6SVM9_9PSEU</name>
<protein>
    <recommendedName>
        <fullName evidence="2">DUF1707 domain-containing protein</fullName>
    </recommendedName>
</protein>
<feature type="transmembrane region" description="Helical" evidence="1">
    <location>
        <begin position="122"/>
        <end position="139"/>
    </location>
</feature>
<dbReference type="STRING" id="1271860.SAMN05216174_108172"/>